<sequence length="174" mass="18459">MLQGLKSGAKYGLYFGGAVAAFVVAEEGAGWLRERLEPPTRPNPNQDRYSWRKGPVHVADGAVAGGSLAAIAGLAFRLPNPLLIQGVVISTLMGGLMSGLQHVQDDLYPEAKFERAAKEAVDEVAAGDLDGEHNGDAERQPMPTAVPELGGLGELGTVAQQQAQAQGNKWWSWK</sequence>
<evidence type="ECO:0000313" key="2">
    <source>
        <dbReference type="Proteomes" id="UP000002748"/>
    </source>
</evidence>
<proteinExistence type="predicted"/>
<dbReference type="EMBL" id="ALBS01000080">
    <property type="protein sequence ID" value="EJT50910.1"/>
    <property type="molecule type" value="Genomic_DNA"/>
</dbReference>
<organism evidence="1 2">
    <name type="scientific">Trichosporon asahii var. asahii (strain ATCC 90039 / CBS 2479 / JCM 2466 / KCTC 7840 / NBRC 103889/ NCYC 2677 / UAMH 7654)</name>
    <name type="common">Yeast</name>
    <dbReference type="NCBI Taxonomy" id="1186058"/>
    <lineage>
        <taxon>Eukaryota</taxon>
        <taxon>Fungi</taxon>
        <taxon>Dikarya</taxon>
        <taxon>Basidiomycota</taxon>
        <taxon>Agaricomycotina</taxon>
        <taxon>Tremellomycetes</taxon>
        <taxon>Trichosporonales</taxon>
        <taxon>Trichosporonaceae</taxon>
        <taxon>Trichosporon</taxon>
    </lineage>
</organism>
<evidence type="ECO:0000313" key="1">
    <source>
        <dbReference type="EMBL" id="EJT50910.1"/>
    </source>
</evidence>
<dbReference type="HOGENOM" id="CLU_1541199_0_0_1"/>
<dbReference type="AlphaFoldDB" id="J4UH85"/>
<name>J4UH85_TRIAS</name>
<protein>
    <submittedName>
        <fullName evidence="1">Uncharacterized protein</fullName>
    </submittedName>
</protein>
<dbReference type="KEGG" id="tasa:A1Q1_07883"/>
<dbReference type="RefSeq" id="XP_014182342.1">
    <property type="nucleotide sequence ID" value="XM_014326867.1"/>
</dbReference>
<reference evidence="1 2" key="1">
    <citation type="journal article" date="2012" name="Eukaryot. Cell">
        <title>Draft genome sequence of CBS 2479, the standard type strain of Trichosporon asahii.</title>
        <authorList>
            <person name="Yang R.Y."/>
            <person name="Li H.T."/>
            <person name="Zhu H."/>
            <person name="Zhou G.P."/>
            <person name="Wang M."/>
            <person name="Wang L."/>
        </authorList>
    </citation>
    <scope>NUCLEOTIDE SEQUENCE [LARGE SCALE GENOMIC DNA]</scope>
    <source>
        <strain evidence="2">ATCC 90039 / CBS 2479 / JCM 2466 / KCTC 7840 / NCYC 2677 / UAMH 7654</strain>
    </source>
</reference>
<comment type="caution">
    <text evidence="1">The sequence shown here is derived from an EMBL/GenBank/DDBJ whole genome shotgun (WGS) entry which is preliminary data.</text>
</comment>
<dbReference type="GeneID" id="25991395"/>
<gene>
    <name evidence="1" type="ORF">A1Q1_07883</name>
</gene>
<accession>J4UH85</accession>
<dbReference type="VEuPathDB" id="FungiDB:A1Q1_07883"/>
<dbReference type="Proteomes" id="UP000002748">
    <property type="component" value="Unassembled WGS sequence"/>
</dbReference>